<keyword evidence="16" id="KW-1185">Reference proteome</keyword>
<evidence type="ECO:0000256" key="6">
    <source>
        <dbReference type="ARBA" id="ARBA00022692"/>
    </source>
</evidence>
<dbReference type="OrthoDB" id="406287at2759"/>
<evidence type="ECO:0000256" key="1">
    <source>
        <dbReference type="ARBA" id="ARBA00004141"/>
    </source>
</evidence>
<dbReference type="GO" id="GO:0016746">
    <property type="term" value="F:acyltransferase activity"/>
    <property type="evidence" value="ECO:0007669"/>
    <property type="project" value="UniProtKB-KW"/>
</dbReference>
<dbReference type="GO" id="GO:0006656">
    <property type="term" value="P:phosphatidylcholine biosynthetic process"/>
    <property type="evidence" value="ECO:0007669"/>
    <property type="project" value="TreeGrafter"/>
</dbReference>
<gene>
    <name evidence="15" type="ORF">CLAFUR5_02211</name>
</gene>
<feature type="transmembrane region" description="Helical" evidence="14">
    <location>
        <begin position="256"/>
        <end position="274"/>
    </location>
</feature>
<dbReference type="OMA" id="HTIKYST"/>
<dbReference type="RefSeq" id="XP_047755487.1">
    <property type="nucleotide sequence ID" value="XM_047901359.1"/>
</dbReference>
<evidence type="ECO:0000256" key="4">
    <source>
        <dbReference type="ARBA" id="ARBA00022516"/>
    </source>
</evidence>
<reference evidence="15" key="1">
    <citation type="submission" date="2021-12" db="EMBL/GenBank/DDBJ databases">
        <authorList>
            <person name="Zaccaron A."/>
            <person name="Stergiopoulos I."/>
        </authorList>
    </citation>
    <scope>NUCLEOTIDE SEQUENCE</scope>
    <source>
        <strain evidence="15">Race5_Kim</strain>
    </source>
</reference>
<dbReference type="PANTHER" id="PTHR31201">
    <property type="entry name" value="OS01G0585100 PROTEIN"/>
    <property type="match status" value="1"/>
</dbReference>
<dbReference type="KEGG" id="ffu:CLAFUR5_02211"/>
<feature type="transmembrane region" description="Helical" evidence="14">
    <location>
        <begin position="230"/>
        <end position="250"/>
    </location>
</feature>
<reference evidence="15" key="2">
    <citation type="journal article" date="2022" name="Microb. Genom.">
        <title>A chromosome-scale genome assembly of the tomato pathogen Cladosporium fulvum reveals a compartmentalized genome architecture and the presence of a dispensable chromosome.</title>
        <authorList>
            <person name="Zaccaron A.Z."/>
            <person name="Chen L.H."/>
            <person name="Samaras A."/>
            <person name="Stergiopoulos I."/>
        </authorList>
    </citation>
    <scope>NUCLEOTIDE SEQUENCE</scope>
    <source>
        <strain evidence="15">Race5_Kim</strain>
    </source>
</reference>
<evidence type="ECO:0000313" key="15">
    <source>
        <dbReference type="EMBL" id="UJO11121.1"/>
    </source>
</evidence>
<evidence type="ECO:0000256" key="13">
    <source>
        <dbReference type="SAM" id="MobiDB-lite"/>
    </source>
</evidence>
<evidence type="ECO:0000256" key="14">
    <source>
        <dbReference type="SAM" id="Phobius"/>
    </source>
</evidence>
<feature type="transmembrane region" description="Helical" evidence="14">
    <location>
        <begin position="281"/>
        <end position="303"/>
    </location>
</feature>
<keyword evidence="4" id="KW-0444">Lipid biosynthesis</keyword>
<dbReference type="AlphaFoldDB" id="A0A9Q8L5A2"/>
<feature type="compositionally biased region" description="Polar residues" evidence="13">
    <location>
        <begin position="105"/>
        <end position="118"/>
    </location>
</feature>
<keyword evidence="12 15" id="KW-0012">Acyltransferase</keyword>
<feature type="compositionally biased region" description="Basic and acidic residues" evidence="13">
    <location>
        <begin position="623"/>
        <end position="634"/>
    </location>
</feature>
<evidence type="ECO:0000256" key="3">
    <source>
        <dbReference type="ARBA" id="ARBA00019082"/>
    </source>
</evidence>
<evidence type="ECO:0000313" key="16">
    <source>
        <dbReference type="Proteomes" id="UP000756132"/>
    </source>
</evidence>
<evidence type="ECO:0000256" key="11">
    <source>
        <dbReference type="ARBA" id="ARBA00023264"/>
    </source>
</evidence>
<keyword evidence="11" id="KW-1208">Phospholipid metabolism</keyword>
<evidence type="ECO:0000256" key="8">
    <source>
        <dbReference type="ARBA" id="ARBA00023098"/>
    </source>
</evidence>
<keyword evidence="5" id="KW-0808">Transferase</keyword>
<protein>
    <recommendedName>
        <fullName evidence="3">Glycerophosphocholine acyltransferase 1</fullName>
    </recommendedName>
</protein>
<comment type="subcellular location">
    <subcellularLocation>
        <location evidence="1">Membrane</location>
        <topology evidence="1">Multi-pass membrane protein</topology>
    </subcellularLocation>
</comment>
<dbReference type="PANTHER" id="PTHR31201:SF1">
    <property type="entry name" value="GLYCEROPHOSPHOCHOLINE ACYLTRANSFERASE 1"/>
    <property type="match status" value="1"/>
</dbReference>
<accession>A0A9Q8L5A2</accession>
<evidence type="ECO:0000256" key="12">
    <source>
        <dbReference type="ARBA" id="ARBA00023315"/>
    </source>
</evidence>
<dbReference type="Pfam" id="PF10998">
    <property type="entry name" value="DUF2838"/>
    <property type="match status" value="1"/>
</dbReference>
<keyword evidence="10" id="KW-0594">Phospholipid biosynthesis</keyword>
<evidence type="ECO:0000256" key="2">
    <source>
        <dbReference type="ARBA" id="ARBA00006675"/>
    </source>
</evidence>
<feature type="transmembrane region" description="Helical" evidence="14">
    <location>
        <begin position="340"/>
        <end position="360"/>
    </location>
</feature>
<feature type="transmembrane region" description="Helical" evidence="14">
    <location>
        <begin position="452"/>
        <end position="475"/>
    </location>
</feature>
<sequence>MPVTYKSEQTIRRPYFPGHRSSYLELIPEEELEAFARLEDIDAPHPAKPTKNTGDMTAELDQMAAAKEEDLKPPNDQNRGHARTPSDTPMPIVEDYLTAGGGSVSGLSTPGTPGLTRTSSQDGYSNYDGYGSGDFPPVDRLTMFDILENLALPQRLEKMQDAIHNNAEKLRRQRQKLATRALSSKNVLVEQWRKQVSTGPEERLDKYRSRVKRSVDRMNKRWNDAKTVTLMEKVSFVTACLNIFISAYLIGAFPEYFHYWYTIQLIYFMPLRWYKYHKIGYHYFLADLCYFVNMLLMLSIWFFPQSKRLLISTYCLAFGNNAVAIAMWRNSLVFHSLDKTTTLFIHIMPCATLHVLVHLIPKQMQLDKFPAIHTIKYSTPEAPEHYGLKDMIIWATLPYAIWQLSYHFLITIRKRAKIAAGRPTSFTWLRRSYRGNFLGKFVLSFPDSMQEAVFMCIQYCYALLTMLPCPIWFWYPWASASFMLFVFSYASWNGATYYIDVFGKRMEKELNQLRNEVARLSKSPDINGQDLASPMTSPAGPVGSEGAGVGLSSALDLGPPAEQQSPNIQGIDLHKRGKSTDQTPLLDGSVKSADLDNDPMGQTPMVEEQRTLDGGVAPAEDMEGARTDGHKKNA</sequence>
<keyword evidence="7 14" id="KW-1133">Transmembrane helix</keyword>
<feature type="transmembrane region" description="Helical" evidence="14">
    <location>
        <begin position="481"/>
        <end position="499"/>
    </location>
</feature>
<dbReference type="GeneID" id="71982089"/>
<feature type="transmembrane region" description="Helical" evidence="14">
    <location>
        <begin position="391"/>
        <end position="412"/>
    </location>
</feature>
<dbReference type="Proteomes" id="UP000756132">
    <property type="component" value="Chromosome 1"/>
</dbReference>
<dbReference type="GO" id="GO:0016020">
    <property type="term" value="C:membrane"/>
    <property type="evidence" value="ECO:0007669"/>
    <property type="project" value="UniProtKB-SubCell"/>
</dbReference>
<keyword evidence="9 14" id="KW-0472">Membrane</keyword>
<dbReference type="InterPro" id="IPR021261">
    <property type="entry name" value="GPCAT"/>
</dbReference>
<feature type="region of interest" description="Disordered" evidence="13">
    <location>
        <begin position="524"/>
        <end position="634"/>
    </location>
</feature>
<evidence type="ECO:0000256" key="10">
    <source>
        <dbReference type="ARBA" id="ARBA00023209"/>
    </source>
</evidence>
<keyword evidence="8" id="KW-0443">Lipid metabolism</keyword>
<feature type="transmembrane region" description="Helical" evidence="14">
    <location>
        <begin position="309"/>
        <end position="328"/>
    </location>
</feature>
<dbReference type="EMBL" id="CP090163">
    <property type="protein sequence ID" value="UJO11121.1"/>
    <property type="molecule type" value="Genomic_DNA"/>
</dbReference>
<keyword evidence="6 14" id="KW-0812">Transmembrane</keyword>
<evidence type="ECO:0000256" key="7">
    <source>
        <dbReference type="ARBA" id="ARBA00022989"/>
    </source>
</evidence>
<name>A0A9Q8L5A2_PASFU</name>
<proteinExistence type="inferred from homology"/>
<feature type="region of interest" description="Disordered" evidence="13">
    <location>
        <begin position="68"/>
        <end position="124"/>
    </location>
</feature>
<evidence type="ECO:0000256" key="9">
    <source>
        <dbReference type="ARBA" id="ARBA00023136"/>
    </source>
</evidence>
<organism evidence="15 16">
    <name type="scientific">Passalora fulva</name>
    <name type="common">Tomato leaf mold</name>
    <name type="synonym">Cladosporium fulvum</name>
    <dbReference type="NCBI Taxonomy" id="5499"/>
    <lineage>
        <taxon>Eukaryota</taxon>
        <taxon>Fungi</taxon>
        <taxon>Dikarya</taxon>
        <taxon>Ascomycota</taxon>
        <taxon>Pezizomycotina</taxon>
        <taxon>Dothideomycetes</taxon>
        <taxon>Dothideomycetidae</taxon>
        <taxon>Mycosphaerellales</taxon>
        <taxon>Mycosphaerellaceae</taxon>
        <taxon>Fulvia</taxon>
    </lineage>
</organism>
<comment type="similarity">
    <text evidence="2">Belongs to the GPC1 family.</text>
</comment>
<evidence type="ECO:0000256" key="5">
    <source>
        <dbReference type="ARBA" id="ARBA00022679"/>
    </source>
</evidence>